<dbReference type="RefSeq" id="XP_027197537.1">
    <property type="nucleotide sequence ID" value="XM_027341736.1"/>
</dbReference>
<accession>A0A6P6XVV6</accession>
<proteinExistence type="predicted"/>
<name>A0A6P6XVV6_DERPT</name>
<keyword evidence="1" id="KW-1185">Reference proteome</keyword>
<organism evidence="1 2">
    <name type="scientific">Dermatophagoides pteronyssinus</name>
    <name type="common">European house dust mite</name>
    <dbReference type="NCBI Taxonomy" id="6956"/>
    <lineage>
        <taxon>Eukaryota</taxon>
        <taxon>Metazoa</taxon>
        <taxon>Ecdysozoa</taxon>
        <taxon>Arthropoda</taxon>
        <taxon>Chelicerata</taxon>
        <taxon>Arachnida</taxon>
        <taxon>Acari</taxon>
        <taxon>Acariformes</taxon>
        <taxon>Sarcoptiformes</taxon>
        <taxon>Astigmata</taxon>
        <taxon>Psoroptidia</taxon>
        <taxon>Analgoidea</taxon>
        <taxon>Pyroglyphidae</taxon>
        <taxon>Dermatophagoidinae</taxon>
        <taxon>Dermatophagoides</taxon>
    </lineage>
</organism>
<dbReference type="OrthoDB" id="10619319at2759"/>
<evidence type="ECO:0000313" key="2">
    <source>
        <dbReference type="RefSeq" id="XP_027197537.1"/>
    </source>
</evidence>
<dbReference type="OMA" id="CITLQWK"/>
<reference evidence="2" key="1">
    <citation type="submission" date="2025-08" db="UniProtKB">
        <authorList>
            <consortium name="RefSeq"/>
        </authorList>
    </citation>
    <scope>IDENTIFICATION</scope>
    <source>
        <strain evidence="2">Airmid</strain>
    </source>
</reference>
<sequence length="222" mass="26899">MYTKQIDQHLLSITIFFLLATITFQIGYIFIQIIFFIEVIVLKFYDKNNSGKDNRSVCLHNQQCSLIERKLWIICRLSDGTNQMKRKLIKISSLFFDIVFESFRLFLQFMALQCITLQWKITSLLIYLIIYGFFHLSSLINQDNLYKFQKHVINSIKQYERLTLYEDHSWQSKFWQTFIIKCNLKLHWMIYFINVITYILVCWCFSEYVSNTMPELMNQFLD</sequence>
<dbReference type="InParanoid" id="A0A6P6XVV6"/>
<dbReference type="AlphaFoldDB" id="A0A6P6XVV6"/>
<gene>
    <name evidence="2" type="primary">LOC113791889</name>
</gene>
<protein>
    <submittedName>
        <fullName evidence="2">Uncharacterized protein LOC113791889</fullName>
    </submittedName>
</protein>
<dbReference type="Proteomes" id="UP000515146">
    <property type="component" value="Unplaced"/>
</dbReference>
<evidence type="ECO:0000313" key="1">
    <source>
        <dbReference type="Proteomes" id="UP000515146"/>
    </source>
</evidence>
<dbReference type="KEGG" id="dpte:113791889"/>